<evidence type="ECO:0000313" key="3">
    <source>
        <dbReference type="RefSeq" id="XP_025425274.1"/>
    </source>
</evidence>
<organism evidence="2 3">
    <name type="scientific">Sipha flava</name>
    <name type="common">yellow sugarcane aphid</name>
    <dbReference type="NCBI Taxonomy" id="143950"/>
    <lineage>
        <taxon>Eukaryota</taxon>
        <taxon>Metazoa</taxon>
        <taxon>Ecdysozoa</taxon>
        <taxon>Arthropoda</taxon>
        <taxon>Hexapoda</taxon>
        <taxon>Insecta</taxon>
        <taxon>Pterygota</taxon>
        <taxon>Neoptera</taxon>
        <taxon>Paraneoptera</taxon>
        <taxon>Hemiptera</taxon>
        <taxon>Sternorrhyncha</taxon>
        <taxon>Aphidomorpha</taxon>
        <taxon>Aphidoidea</taxon>
        <taxon>Aphididae</taxon>
        <taxon>Sipha</taxon>
    </lineage>
</organism>
<dbReference type="PANTHER" id="PTHR45913:SF19">
    <property type="entry name" value="LOW QUALITY PROTEIN: ZINC FINGER BED DOMAIN-CONTAINING PROTEIN 5-LIKE"/>
    <property type="match status" value="1"/>
</dbReference>
<evidence type="ECO:0000313" key="2">
    <source>
        <dbReference type="Proteomes" id="UP000694846"/>
    </source>
</evidence>
<proteinExistence type="predicted"/>
<gene>
    <name evidence="3" type="primary">LOC112694113</name>
</gene>
<dbReference type="Proteomes" id="UP000694846">
    <property type="component" value="Unplaced"/>
</dbReference>
<dbReference type="PANTHER" id="PTHR45913">
    <property type="entry name" value="EPM2A-INTERACTING PROTEIN 1"/>
    <property type="match status" value="1"/>
</dbReference>
<dbReference type="AlphaFoldDB" id="A0A8B8GPT8"/>
<dbReference type="RefSeq" id="XP_025425274.1">
    <property type="nucleotide sequence ID" value="XM_025569489.1"/>
</dbReference>
<evidence type="ECO:0000256" key="1">
    <source>
        <dbReference type="SAM" id="MobiDB-lite"/>
    </source>
</evidence>
<accession>A0A8B8GPT8</accession>
<feature type="region of interest" description="Disordered" evidence="1">
    <location>
        <begin position="1"/>
        <end position="37"/>
    </location>
</feature>
<keyword evidence="2" id="KW-1185">Reference proteome</keyword>
<feature type="compositionally biased region" description="Low complexity" evidence="1">
    <location>
        <begin position="26"/>
        <end position="35"/>
    </location>
</feature>
<sequence length="268" mass="29982">MERWFKTGSIRPENRQPTTVDRSKENNNSCSKNNSVELHSEQDVYSSALESTIPDVEIMKGNKKRKYDDSYLDMGFTKFSDGRPHLDDILKLIPTPQIKPSYFKRKSDELHSTQKTFVSHVKTHSEKALKASYLVSYELALAGKPQTLAETLIKPLLVKDLSYDVKDTIISRISQTTFSLQLDESTDVVGLAVIITFVRYEFSGIFHEDILFCKPLPSSTSGNGAKAMVGNVAGVVARIKKVSANCTSSHCILHQHSLATKKMPVLLK</sequence>
<name>A0A8B8GPT8_9HEMI</name>
<protein>
    <submittedName>
        <fullName evidence="3">Zinc finger BED domain-containing protein 5-like</fullName>
    </submittedName>
</protein>
<dbReference type="OrthoDB" id="6590920at2759"/>
<reference evidence="3" key="1">
    <citation type="submission" date="2025-08" db="UniProtKB">
        <authorList>
            <consortium name="RefSeq"/>
        </authorList>
    </citation>
    <scope>IDENTIFICATION</scope>
    <source>
        <tissue evidence="3">Whole body</tissue>
    </source>
</reference>
<dbReference type="GeneID" id="112694113"/>